<dbReference type="Gene3D" id="3.40.50.720">
    <property type="entry name" value="NAD(P)-binding Rossmann-like Domain"/>
    <property type="match status" value="1"/>
</dbReference>
<name>A0ABM5G5P7_9SAUR</name>
<evidence type="ECO:0000256" key="2">
    <source>
        <dbReference type="ARBA" id="ARBA00023002"/>
    </source>
</evidence>
<evidence type="ECO:0000256" key="1">
    <source>
        <dbReference type="ARBA" id="ARBA00006484"/>
    </source>
</evidence>
<dbReference type="Pfam" id="PF00106">
    <property type="entry name" value="adh_short"/>
    <property type="match status" value="1"/>
</dbReference>
<dbReference type="PRINTS" id="PR00081">
    <property type="entry name" value="GDHRDH"/>
</dbReference>
<sequence length="332" mass="37069">MMAVVVDFFILTVQVFGHILHALIQWVKKPREKLVRNNICLITGAASANGIGRLFALEFARRGAILVLWDVDAEGNESTAQEVRKLGAKAYTYTCDVSRKEVVYGAADCVRREVGHVSILVNNAGIVSGKSILQCPDEQLERTMRTNCHAHFWTVKAFLPQMIKRGHGHIVTIAGSLGLFATGYLEDYCASQFAVVGFHEALSHELKVKRIDSVKTTLVCPYFIDTGMFHGCGIRQELEGLLSPLKPDHFVKTAVQGILRNQHMICIPRVIYFVAISKNFTNAGTENLCRLLHRQQASLLPWDVQVLIQNFLGLDKCIPQKATYHHSAARRC</sequence>
<protein>
    <submittedName>
        <fullName evidence="5">Retinol dehydrogenase 10-like isoform X1</fullName>
    </submittedName>
</protein>
<dbReference type="PANTHER" id="PTHR24322:SF736">
    <property type="entry name" value="RETINOL DEHYDROGENASE 10"/>
    <property type="match status" value="1"/>
</dbReference>
<evidence type="ECO:0000313" key="5">
    <source>
        <dbReference type="RefSeq" id="XP_072852974.1"/>
    </source>
</evidence>
<dbReference type="PRINTS" id="PR00080">
    <property type="entry name" value="SDRFAMILY"/>
</dbReference>
<dbReference type="CDD" id="cd05339">
    <property type="entry name" value="17beta-HSDXI-like_SDR_c"/>
    <property type="match status" value="1"/>
</dbReference>
<accession>A0ABM5G5P7</accession>
<keyword evidence="4" id="KW-1185">Reference proteome</keyword>
<dbReference type="PANTHER" id="PTHR24322">
    <property type="entry name" value="PKSB"/>
    <property type="match status" value="1"/>
</dbReference>
<dbReference type="Proteomes" id="UP001652642">
    <property type="component" value="Chromosome 4"/>
</dbReference>
<dbReference type="GeneID" id="110071826"/>
<comment type="similarity">
    <text evidence="1 3">Belongs to the short-chain dehydrogenases/reductases (SDR) family.</text>
</comment>
<gene>
    <name evidence="5" type="primary">LOC110071826</name>
</gene>
<dbReference type="InterPro" id="IPR036291">
    <property type="entry name" value="NAD(P)-bd_dom_sf"/>
</dbReference>
<keyword evidence="2" id="KW-0560">Oxidoreductase</keyword>
<organism evidence="4 5">
    <name type="scientific">Pogona vitticeps</name>
    <name type="common">central bearded dragon</name>
    <dbReference type="NCBI Taxonomy" id="103695"/>
    <lineage>
        <taxon>Eukaryota</taxon>
        <taxon>Metazoa</taxon>
        <taxon>Chordata</taxon>
        <taxon>Craniata</taxon>
        <taxon>Vertebrata</taxon>
        <taxon>Euteleostomi</taxon>
        <taxon>Lepidosauria</taxon>
        <taxon>Squamata</taxon>
        <taxon>Bifurcata</taxon>
        <taxon>Unidentata</taxon>
        <taxon>Episquamata</taxon>
        <taxon>Toxicofera</taxon>
        <taxon>Iguania</taxon>
        <taxon>Acrodonta</taxon>
        <taxon>Agamidae</taxon>
        <taxon>Amphibolurinae</taxon>
        <taxon>Pogona</taxon>
    </lineage>
</organism>
<dbReference type="RefSeq" id="XP_072852974.1">
    <property type="nucleotide sequence ID" value="XM_072996873.1"/>
</dbReference>
<dbReference type="InterPro" id="IPR002347">
    <property type="entry name" value="SDR_fam"/>
</dbReference>
<evidence type="ECO:0000313" key="4">
    <source>
        <dbReference type="Proteomes" id="UP001652642"/>
    </source>
</evidence>
<reference evidence="5" key="1">
    <citation type="submission" date="2025-08" db="UniProtKB">
        <authorList>
            <consortium name="RefSeq"/>
        </authorList>
    </citation>
    <scope>IDENTIFICATION</scope>
</reference>
<evidence type="ECO:0000256" key="3">
    <source>
        <dbReference type="RuleBase" id="RU000363"/>
    </source>
</evidence>
<proteinExistence type="inferred from homology"/>
<dbReference type="SUPFAM" id="SSF51735">
    <property type="entry name" value="NAD(P)-binding Rossmann-fold domains"/>
    <property type="match status" value="1"/>
</dbReference>